<reference evidence="10 11" key="1">
    <citation type="submission" date="2024-11" db="EMBL/GenBank/DDBJ databases">
        <title>Chromosome-level genome assembly of Eucalyptus globulus Labill. provides insights into its genome evolution.</title>
        <authorList>
            <person name="Li X."/>
        </authorList>
    </citation>
    <scope>NUCLEOTIDE SEQUENCE [LARGE SCALE GENOMIC DNA]</scope>
    <source>
        <strain evidence="10">CL2024</strain>
        <tissue evidence="10">Fresh tender leaves</tissue>
    </source>
</reference>
<dbReference type="PANTHER" id="PTHR44042:SF54">
    <property type="entry name" value="MYB-LIKE DNA-BINDING DOMAIN, SHAQKYF CLASS PROTEIN"/>
    <property type="match status" value="1"/>
</dbReference>
<name>A0ABD3J6Y3_EUCGL</name>
<evidence type="ECO:0000256" key="1">
    <source>
        <dbReference type="ARBA" id="ARBA00004123"/>
    </source>
</evidence>
<feature type="domain" description="SANT" evidence="8">
    <location>
        <begin position="153"/>
        <end position="205"/>
    </location>
</feature>
<evidence type="ECO:0000313" key="11">
    <source>
        <dbReference type="Proteomes" id="UP001634007"/>
    </source>
</evidence>
<dbReference type="CDD" id="cd00167">
    <property type="entry name" value="SANT"/>
    <property type="match status" value="1"/>
</dbReference>
<comment type="caution">
    <text evidence="10">The sequence shown here is derived from an EMBL/GenBank/DDBJ whole genome shotgun (WGS) entry which is preliminary data.</text>
</comment>
<evidence type="ECO:0000256" key="3">
    <source>
        <dbReference type="ARBA" id="ARBA00023125"/>
    </source>
</evidence>
<feature type="domain" description="Myb-like" evidence="7">
    <location>
        <begin position="145"/>
        <end position="197"/>
    </location>
</feature>
<feature type="region of interest" description="Disordered" evidence="6">
    <location>
        <begin position="223"/>
        <end position="242"/>
    </location>
</feature>
<dbReference type="Gene3D" id="1.10.10.60">
    <property type="entry name" value="Homeodomain-like"/>
    <property type="match status" value="2"/>
</dbReference>
<dbReference type="Pfam" id="PF00249">
    <property type="entry name" value="Myb_DNA-binding"/>
    <property type="match status" value="1"/>
</dbReference>
<dbReference type="Proteomes" id="UP001634007">
    <property type="component" value="Unassembled WGS sequence"/>
</dbReference>
<dbReference type="InterPro" id="IPR017884">
    <property type="entry name" value="SANT_dom"/>
</dbReference>
<feature type="compositionally biased region" description="Polar residues" evidence="6">
    <location>
        <begin position="223"/>
        <end position="233"/>
    </location>
</feature>
<organism evidence="10 11">
    <name type="scientific">Eucalyptus globulus</name>
    <name type="common">Tasmanian blue gum</name>
    <dbReference type="NCBI Taxonomy" id="34317"/>
    <lineage>
        <taxon>Eukaryota</taxon>
        <taxon>Viridiplantae</taxon>
        <taxon>Streptophyta</taxon>
        <taxon>Embryophyta</taxon>
        <taxon>Tracheophyta</taxon>
        <taxon>Spermatophyta</taxon>
        <taxon>Magnoliopsida</taxon>
        <taxon>eudicotyledons</taxon>
        <taxon>Gunneridae</taxon>
        <taxon>Pentapetalae</taxon>
        <taxon>rosids</taxon>
        <taxon>malvids</taxon>
        <taxon>Myrtales</taxon>
        <taxon>Myrtaceae</taxon>
        <taxon>Myrtoideae</taxon>
        <taxon>Eucalypteae</taxon>
        <taxon>Eucalyptus</taxon>
    </lineage>
</organism>
<dbReference type="GO" id="GO:0005634">
    <property type="term" value="C:nucleus"/>
    <property type="evidence" value="ECO:0007669"/>
    <property type="project" value="UniProtKB-SubCell"/>
</dbReference>
<dbReference type="InterPro" id="IPR001005">
    <property type="entry name" value="SANT/Myb"/>
</dbReference>
<feature type="compositionally biased region" description="Basic and acidic residues" evidence="6">
    <location>
        <begin position="139"/>
        <end position="149"/>
    </location>
</feature>
<feature type="region of interest" description="Disordered" evidence="6">
    <location>
        <begin position="117"/>
        <end position="149"/>
    </location>
</feature>
<proteinExistence type="predicted"/>
<dbReference type="FunFam" id="1.10.10.60:FF:000009">
    <property type="entry name" value="transcription factor MYB1R1"/>
    <property type="match status" value="1"/>
</dbReference>
<dbReference type="SMART" id="SM00717">
    <property type="entry name" value="SANT"/>
    <property type="match status" value="2"/>
</dbReference>
<dbReference type="PROSITE" id="PS51294">
    <property type="entry name" value="HTH_MYB"/>
    <property type="match status" value="1"/>
</dbReference>
<accession>A0ABD3J6Y3</accession>
<evidence type="ECO:0000259" key="8">
    <source>
        <dbReference type="PROSITE" id="PS51293"/>
    </source>
</evidence>
<keyword evidence="3" id="KW-0238">DNA-binding</keyword>
<keyword evidence="2" id="KW-0805">Transcription regulation</keyword>
<keyword evidence="4" id="KW-0804">Transcription</keyword>
<comment type="subcellular location">
    <subcellularLocation>
        <location evidence="1">Nucleus</location>
    </subcellularLocation>
</comment>
<evidence type="ECO:0000256" key="4">
    <source>
        <dbReference type="ARBA" id="ARBA00023163"/>
    </source>
</evidence>
<evidence type="ECO:0000259" key="9">
    <source>
        <dbReference type="PROSITE" id="PS51294"/>
    </source>
</evidence>
<dbReference type="SUPFAM" id="SSF46689">
    <property type="entry name" value="Homeodomain-like"/>
    <property type="match status" value="2"/>
</dbReference>
<dbReference type="PANTHER" id="PTHR44042">
    <property type="entry name" value="DUPLICATED HOMEODOMAIN-LIKE SUPERFAMILY PROTEIN-RELATED"/>
    <property type="match status" value="1"/>
</dbReference>
<sequence length="242" mass="26981">MMDSFDSLQKAMANAAFPTSATFLQECTRAERSPEVGYVGYENDGFGIWTFEENKRFENALATLSGEIDLATLDRFVQGIAPEFPGKSVEQVGRHLEALWQDVELIESAEVTFPEHWTVDEGGDSDGGPPPVQKSKGKSKVEPKGERKRGIAWTKEEHERFLGGLEIYGRGDWKSISKYVVMSKTPTQVASHAQKYFNRKDRTENQKLRRSINDTHNISNIGAIASMSSSPPSTRYPGETDA</sequence>
<dbReference type="EMBL" id="JBJKBG010000009">
    <property type="protein sequence ID" value="KAL3723605.1"/>
    <property type="molecule type" value="Genomic_DNA"/>
</dbReference>
<dbReference type="PROSITE" id="PS51293">
    <property type="entry name" value="SANT"/>
    <property type="match status" value="1"/>
</dbReference>
<evidence type="ECO:0000313" key="10">
    <source>
        <dbReference type="EMBL" id="KAL3723605.1"/>
    </source>
</evidence>
<dbReference type="InterPro" id="IPR017930">
    <property type="entry name" value="Myb_dom"/>
</dbReference>
<keyword evidence="5" id="KW-0539">Nucleus</keyword>
<dbReference type="AlphaFoldDB" id="A0ABD3J6Y3"/>
<evidence type="ECO:0000256" key="2">
    <source>
        <dbReference type="ARBA" id="ARBA00023015"/>
    </source>
</evidence>
<dbReference type="PROSITE" id="PS50090">
    <property type="entry name" value="MYB_LIKE"/>
    <property type="match status" value="1"/>
</dbReference>
<protein>
    <submittedName>
        <fullName evidence="10">Uncharacterized protein</fullName>
    </submittedName>
</protein>
<evidence type="ECO:0000256" key="5">
    <source>
        <dbReference type="ARBA" id="ARBA00023242"/>
    </source>
</evidence>
<dbReference type="GO" id="GO:0010468">
    <property type="term" value="P:regulation of gene expression"/>
    <property type="evidence" value="ECO:0007669"/>
    <property type="project" value="UniProtKB-ARBA"/>
</dbReference>
<dbReference type="NCBIfam" id="TIGR01557">
    <property type="entry name" value="myb_SHAQKYF"/>
    <property type="match status" value="1"/>
</dbReference>
<evidence type="ECO:0000259" key="7">
    <source>
        <dbReference type="PROSITE" id="PS50090"/>
    </source>
</evidence>
<dbReference type="InterPro" id="IPR006447">
    <property type="entry name" value="Myb_dom_plants"/>
</dbReference>
<dbReference type="GO" id="GO:0003677">
    <property type="term" value="F:DNA binding"/>
    <property type="evidence" value="ECO:0007669"/>
    <property type="project" value="UniProtKB-KW"/>
</dbReference>
<feature type="domain" description="HTH myb-type" evidence="9">
    <location>
        <begin position="145"/>
        <end position="201"/>
    </location>
</feature>
<keyword evidence="11" id="KW-1185">Reference proteome</keyword>
<dbReference type="InterPro" id="IPR009057">
    <property type="entry name" value="Homeodomain-like_sf"/>
</dbReference>
<gene>
    <name evidence="10" type="ORF">ACJRO7_035735</name>
</gene>
<evidence type="ECO:0000256" key="6">
    <source>
        <dbReference type="SAM" id="MobiDB-lite"/>
    </source>
</evidence>